<evidence type="ECO:0000313" key="7">
    <source>
        <dbReference type="Proteomes" id="UP001176940"/>
    </source>
</evidence>
<gene>
    <name evidence="6" type="ORF">RIMI_LOCUS13633898</name>
</gene>
<accession>A0ABN9LVG7</accession>
<keyword evidence="3" id="KW-0202">Cytokine</keyword>
<dbReference type="Gene3D" id="2.60.120.40">
    <property type="match status" value="1"/>
</dbReference>
<dbReference type="EMBL" id="CAUEEQ010033961">
    <property type="protein sequence ID" value="CAJ0951841.1"/>
    <property type="molecule type" value="Genomic_DNA"/>
</dbReference>
<evidence type="ECO:0000256" key="4">
    <source>
        <dbReference type="ARBA" id="ARBA00023136"/>
    </source>
</evidence>
<comment type="caution">
    <text evidence="6">The sequence shown here is derived from an EMBL/GenBank/DDBJ whole genome shotgun (WGS) entry which is preliminary data.</text>
</comment>
<evidence type="ECO:0000256" key="3">
    <source>
        <dbReference type="ARBA" id="ARBA00022514"/>
    </source>
</evidence>
<reference evidence="6" key="1">
    <citation type="submission" date="2023-07" db="EMBL/GenBank/DDBJ databases">
        <authorList>
            <person name="Stuckert A."/>
        </authorList>
    </citation>
    <scope>NUCLEOTIDE SEQUENCE</scope>
</reference>
<protein>
    <recommendedName>
        <fullName evidence="5">THD domain-containing protein</fullName>
    </recommendedName>
</protein>
<dbReference type="PANTHER" id="PTHR11471">
    <property type="entry name" value="TUMOR NECROSIS FACTOR FAMILY MEMBER"/>
    <property type="match status" value="1"/>
</dbReference>
<dbReference type="PANTHER" id="PTHR11471:SF34">
    <property type="entry name" value="TUMOR NECROSIS FACTOR LIGAND SUPERFAMILY MEMBER 14"/>
    <property type="match status" value="1"/>
</dbReference>
<dbReference type="SMART" id="SM00207">
    <property type="entry name" value="TNF"/>
    <property type="match status" value="1"/>
</dbReference>
<dbReference type="SUPFAM" id="SSF49842">
    <property type="entry name" value="TNF-like"/>
    <property type="match status" value="1"/>
</dbReference>
<evidence type="ECO:0000256" key="2">
    <source>
        <dbReference type="ARBA" id="ARBA00008670"/>
    </source>
</evidence>
<dbReference type="Pfam" id="PF00229">
    <property type="entry name" value="TNF"/>
    <property type="match status" value="1"/>
</dbReference>
<dbReference type="PROSITE" id="PS50049">
    <property type="entry name" value="THD_2"/>
    <property type="match status" value="1"/>
</dbReference>
<organism evidence="6 7">
    <name type="scientific">Ranitomeya imitator</name>
    <name type="common">mimic poison frog</name>
    <dbReference type="NCBI Taxonomy" id="111125"/>
    <lineage>
        <taxon>Eukaryota</taxon>
        <taxon>Metazoa</taxon>
        <taxon>Chordata</taxon>
        <taxon>Craniata</taxon>
        <taxon>Vertebrata</taxon>
        <taxon>Euteleostomi</taxon>
        <taxon>Amphibia</taxon>
        <taxon>Batrachia</taxon>
        <taxon>Anura</taxon>
        <taxon>Neobatrachia</taxon>
        <taxon>Hyloidea</taxon>
        <taxon>Dendrobatidae</taxon>
        <taxon>Dendrobatinae</taxon>
        <taxon>Ranitomeya</taxon>
    </lineage>
</organism>
<dbReference type="Proteomes" id="UP001176940">
    <property type="component" value="Unassembled WGS sequence"/>
</dbReference>
<evidence type="ECO:0000313" key="6">
    <source>
        <dbReference type="EMBL" id="CAJ0951841.1"/>
    </source>
</evidence>
<dbReference type="CDD" id="cd00184">
    <property type="entry name" value="TNF"/>
    <property type="match status" value="1"/>
</dbReference>
<evidence type="ECO:0000256" key="1">
    <source>
        <dbReference type="ARBA" id="ARBA00004370"/>
    </source>
</evidence>
<proteinExistence type="inferred from homology"/>
<comment type="subcellular location">
    <subcellularLocation>
        <location evidence="1">Membrane</location>
    </subcellularLocation>
</comment>
<name>A0ABN9LVG7_9NEOB</name>
<sequence>MNWSLGEECFRDVHPMPSAHVTGLVVRDNSSSVSLQWEHSRGLAFLHQVAYNNGSLVCSKSGLYFIYSKLQLGSSKCPQKTENLRCTHRVLKRSSAVDIPMIENILRFCDSQGSLVWRGSSFLGGSFMLTKDDEVFVNMSHKDLIRVQEDTMTFFGMFMV</sequence>
<keyword evidence="4" id="KW-0472">Membrane</keyword>
<evidence type="ECO:0000259" key="5">
    <source>
        <dbReference type="PROSITE" id="PS50049"/>
    </source>
</evidence>
<comment type="similarity">
    <text evidence="2">Belongs to the tumor necrosis factor family.</text>
</comment>
<dbReference type="InterPro" id="IPR008983">
    <property type="entry name" value="Tumour_necrosis_fac-like_dom"/>
</dbReference>
<keyword evidence="7" id="KW-1185">Reference proteome</keyword>
<dbReference type="InterPro" id="IPR006052">
    <property type="entry name" value="TNF_dom"/>
</dbReference>
<feature type="domain" description="THD" evidence="5">
    <location>
        <begin position="17"/>
        <end position="160"/>
    </location>
</feature>